<sequence length="477" mass="50470">MSGGPPPDEARVQTSDGWLQGVVAADHRSFQAIPYAAPPVGPLRWRSPQPAKPWQGVRDATRPGQRCTQSNFQGGVTGGEDCLFLNVTTPLGARKGLPVLVFVHGGGLVTGAGDAWNPRRMVQHDAIVVTLNYRLGAFGFLKHPSLDDPYAGNFGLADQQFALRWVRDNIAAFGGDARNVTLWGQSAGGVSVCSQLASPGARGLFSKAIAQSAPCGNAVLDPATAVERGLAFASFAGCSTEACLRGLPASQLVRHSDRAETFQVHRYATGKTWMPVAGTRALPLQPLTALQLGLAADVPLLHGGTKHEVRAHVTFSGQPVDYPKVIKGMFGKEASRILSAYPAGSNPGLTLATALTDYGAMVGACTQLPALKAASRGAPAYGYEFAEPAVRQFEGWPPSATHGADMDFLLDLMPTSFTPGQKAFADRLIGHWVAFAKNGDPGWPVYQGGIVQSLAAAQTGPIDLAREHRCGFWQTIR</sequence>
<dbReference type="PANTHER" id="PTHR11559">
    <property type="entry name" value="CARBOXYLESTERASE"/>
    <property type="match status" value="1"/>
</dbReference>
<evidence type="ECO:0000256" key="4">
    <source>
        <dbReference type="SAM" id="MobiDB-lite"/>
    </source>
</evidence>
<evidence type="ECO:0000313" key="7">
    <source>
        <dbReference type="Proteomes" id="UP001521150"/>
    </source>
</evidence>
<protein>
    <recommendedName>
        <fullName evidence="3">Carboxylic ester hydrolase</fullName>
        <ecNumber evidence="3">3.1.1.-</ecNumber>
    </recommendedName>
</protein>
<reference evidence="6 7" key="1">
    <citation type="submission" date="2021-12" db="EMBL/GenBank/DDBJ databases">
        <title>Genome sequence of Kibdelosporangium philippinense ATCC 49844.</title>
        <authorList>
            <person name="Fedorov E.A."/>
            <person name="Omeragic M."/>
            <person name="Shalygina K.F."/>
            <person name="Maclea K.S."/>
        </authorList>
    </citation>
    <scope>NUCLEOTIDE SEQUENCE [LARGE SCALE GENOMIC DNA]</scope>
    <source>
        <strain evidence="6 7">ATCC 49844</strain>
    </source>
</reference>
<feature type="domain" description="Carboxylesterase type B" evidence="5">
    <location>
        <begin position="9"/>
        <end position="324"/>
    </location>
</feature>
<comment type="caution">
    <text evidence="6">The sequence shown here is derived from an EMBL/GenBank/DDBJ whole genome shotgun (WGS) entry which is preliminary data.</text>
</comment>
<dbReference type="InterPro" id="IPR050309">
    <property type="entry name" value="Type-B_Carboxylest/Lipase"/>
</dbReference>
<keyword evidence="7" id="KW-1185">Reference proteome</keyword>
<dbReference type="EMBL" id="JAJVCN010000001">
    <property type="protein sequence ID" value="MCE7001371.1"/>
    <property type="molecule type" value="Genomic_DNA"/>
</dbReference>
<keyword evidence="2 3" id="KW-0378">Hydrolase</keyword>
<name>A0ABS8Z059_9PSEU</name>
<evidence type="ECO:0000313" key="6">
    <source>
        <dbReference type="EMBL" id="MCE7001371.1"/>
    </source>
</evidence>
<dbReference type="SUPFAM" id="SSF53474">
    <property type="entry name" value="alpha/beta-Hydrolases"/>
    <property type="match status" value="1"/>
</dbReference>
<dbReference type="InterPro" id="IPR029058">
    <property type="entry name" value="AB_hydrolase_fold"/>
</dbReference>
<dbReference type="InterPro" id="IPR019826">
    <property type="entry name" value="Carboxylesterase_B_AS"/>
</dbReference>
<evidence type="ECO:0000256" key="2">
    <source>
        <dbReference type="ARBA" id="ARBA00022801"/>
    </source>
</evidence>
<dbReference type="Gene3D" id="3.40.50.1820">
    <property type="entry name" value="alpha/beta hydrolase"/>
    <property type="match status" value="1"/>
</dbReference>
<organism evidence="6 7">
    <name type="scientific">Kibdelosporangium philippinense</name>
    <dbReference type="NCBI Taxonomy" id="211113"/>
    <lineage>
        <taxon>Bacteria</taxon>
        <taxon>Bacillati</taxon>
        <taxon>Actinomycetota</taxon>
        <taxon>Actinomycetes</taxon>
        <taxon>Pseudonocardiales</taxon>
        <taxon>Pseudonocardiaceae</taxon>
        <taxon>Kibdelosporangium</taxon>
    </lineage>
</organism>
<dbReference type="Proteomes" id="UP001521150">
    <property type="component" value="Unassembled WGS sequence"/>
</dbReference>
<gene>
    <name evidence="6" type="ORF">LWC34_00730</name>
</gene>
<dbReference type="InterPro" id="IPR002018">
    <property type="entry name" value="CarbesteraseB"/>
</dbReference>
<dbReference type="Pfam" id="PF00135">
    <property type="entry name" value="COesterase"/>
    <property type="match status" value="1"/>
</dbReference>
<dbReference type="EC" id="3.1.1.-" evidence="3"/>
<proteinExistence type="inferred from homology"/>
<comment type="similarity">
    <text evidence="1 3">Belongs to the type-B carboxylesterase/lipase family.</text>
</comment>
<accession>A0ABS8Z059</accession>
<dbReference type="PROSITE" id="PS00122">
    <property type="entry name" value="CARBOXYLESTERASE_B_1"/>
    <property type="match status" value="1"/>
</dbReference>
<evidence type="ECO:0000256" key="1">
    <source>
        <dbReference type="ARBA" id="ARBA00005964"/>
    </source>
</evidence>
<feature type="region of interest" description="Disordered" evidence="4">
    <location>
        <begin position="41"/>
        <end position="65"/>
    </location>
</feature>
<evidence type="ECO:0000256" key="3">
    <source>
        <dbReference type="RuleBase" id="RU361235"/>
    </source>
</evidence>
<evidence type="ECO:0000259" key="5">
    <source>
        <dbReference type="Pfam" id="PF00135"/>
    </source>
</evidence>